<comment type="caution">
    <text evidence="2">The sequence shown here is derived from an EMBL/GenBank/DDBJ whole genome shotgun (WGS) entry which is preliminary data.</text>
</comment>
<dbReference type="Proteomes" id="UP000228503">
    <property type="component" value="Unassembled WGS sequence"/>
</dbReference>
<accession>A0A2M7U1A1</accession>
<feature type="domain" description="SUF system FeS cluster assembly SufBD core" evidence="1">
    <location>
        <begin position="34"/>
        <end position="170"/>
    </location>
</feature>
<reference evidence="3" key="1">
    <citation type="submission" date="2017-09" db="EMBL/GenBank/DDBJ databases">
        <title>Depth-based differentiation of microbial function through sediment-hosted aquifers and enrichment of novel symbionts in the deep terrestrial subsurface.</title>
        <authorList>
            <person name="Probst A.J."/>
            <person name="Ladd B."/>
            <person name="Jarett J.K."/>
            <person name="Geller-Mcgrath D.E."/>
            <person name="Sieber C.M.K."/>
            <person name="Emerson J.B."/>
            <person name="Anantharaman K."/>
            <person name="Thomas B.C."/>
            <person name="Malmstrom R."/>
            <person name="Stieglmeier M."/>
            <person name="Klingl A."/>
            <person name="Woyke T."/>
            <person name="Ryan C.M."/>
            <person name="Banfield J.F."/>
        </authorList>
    </citation>
    <scope>NUCLEOTIDE SEQUENCE [LARGE SCALE GENOMIC DNA]</scope>
</reference>
<dbReference type="SUPFAM" id="SSF101960">
    <property type="entry name" value="Stabilizer of iron transporter SufD"/>
    <property type="match status" value="1"/>
</dbReference>
<dbReference type="PANTHER" id="PTHR43575">
    <property type="entry name" value="PROTEIN ABCI7, CHLOROPLASTIC"/>
    <property type="match status" value="1"/>
</dbReference>
<dbReference type="EMBL" id="PFOB01000013">
    <property type="protein sequence ID" value="PIZ63803.1"/>
    <property type="molecule type" value="Genomic_DNA"/>
</dbReference>
<dbReference type="Pfam" id="PF01458">
    <property type="entry name" value="SUFBD_core"/>
    <property type="match status" value="1"/>
</dbReference>
<dbReference type="PANTHER" id="PTHR43575:SF1">
    <property type="entry name" value="PROTEIN ABCI7, CHLOROPLASTIC"/>
    <property type="match status" value="1"/>
</dbReference>
<organism evidence="2 3">
    <name type="scientific">Candidatus Roizmanbacteria bacterium CG_4_10_14_0_2_um_filter_39_13</name>
    <dbReference type="NCBI Taxonomy" id="1974825"/>
    <lineage>
        <taxon>Bacteria</taxon>
        <taxon>Candidatus Roizmaniibacteriota</taxon>
    </lineage>
</organism>
<dbReference type="AlphaFoldDB" id="A0A2M7U1A1"/>
<dbReference type="InterPro" id="IPR037284">
    <property type="entry name" value="SUF_FeS_clus_asmbl_SufBD_sf"/>
</dbReference>
<dbReference type="GO" id="GO:0016226">
    <property type="term" value="P:iron-sulfur cluster assembly"/>
    <property type="evidence" value="ECO:0007669"/>
    <property type="project" value="InterPro"/>
</dbReference>
<sequence>MKFINVNKQKKEQMLFDQKGETYVVYFHNISGKLTFEITEPEIKLYIYGLYTGKKSDEFHIETIQLHKSPGSLSDLLIKGVFEDRSKFIYQGLIRLEKEAQESHAYQKNQNLIMSKDVFVDSRPYLEILANDVFCTHGSTTGKLSEDQLLYARTRGLSAPDAEQMLVQGFIDEVYQKVQSHNPEFII</sequence>
<name>A0A2M7U1A1_9BACT</name>
<proteinExistence type="predicted"/>
<protein>
    <recommendedName>
        <fullName evidence="1">SUF system FeS cluster assembly SufBD core domain-containing protein</fullName>
    </recommendedName>
</protein>
<dbReference type="InterPro" id="IPR000825">
    <property type="entry name" value="SUF_FeS_clus_asmbl_SufBD_core"/>
</dbReference>
<evidence type="ECO:0000259" key="1">
    <source>
        <dbReference type="Pfam" id="PF01458"/>
    </source>
</evidence>
<gene>
    <name evidence="2" type="ORF">COY16_00970</name>
</gene>
<evidence type="ECO:0000313" key="2">
    <source>
        <dbReference type="EMBL" id="PIZ63803.1"/>
    </source>
</evidence>
<dbReference type="InterPro" id="IPR055346">
    <property type="entry name" value="Fe-S_cluster_assembly_SufBD"/>
</dbReference>
<evidence type="ECO:0000313" key="3">
    <source>
        <dbReference type="Proteomes" id="UP000228503"/>
    </source>
</evidence>